<feature type="signal peptide" evidence="2">
    <location>
        <begin position="1"/>
        <end position="25"/>
    </location>
</feature>
<gene>
    <name evidence="3" type="ORF">CAMP_LOCUS6114</name>
</gene>
<evidence type="ECO:0008006" key="5">
    <source>
        <dbReference type="Google" id="ProtNLM"/>
    </source>
</evidence>
<reference evidence="3" key="1">
    <citation type="submission" date="2022-11" db="EMBL/GenBank/DDBJ databases">
        <authorList>
            <person name="Kikuchi T."/>
        </authorList>
    </citation>
    <scope>NUCLEOTIDE SEQUENCE</scope>
    <source>
        <strain evidence="3">PS1010</strain>
    </source>
</reference>
<feature type="transmembrane region" description="Helical" evidence="1">
    <location>
        <begin position="460"/>
        <end position="484"/>
    </location>
</feature>
<keyword evidence="4" id="KW-1185">Reference proteome</keyword>
<name>A0A9P1ICW7_9PELO</name>
<proteinExistence type="predicted"/>
<keyword evidence="2" id="KW-0732">Signal</keyword>
<feature type="chain" id="PRO_5040482405" description="Domain of unknown function DX domain-containing protein" evidence="2">
    <location>
        <begin position="26"/>
        <end position="509"/>
    </location>
</feature>
<comment type="caution">
    <text evidence="3">The sequence shown here is derived from an EMBL/GenBank/DDBJ whole genome shotgun (WGS) entry which is preliminary data.</text>
</comment>
<organism evidence="3 4">
    <name type="scientific">Caenorhabditis angaria</name>
    <dbReference type="NCBI Taxonomy" id="860376"/>
    <lineage>
        <taxon>Eukaryota</taxon>
        <taxon>Metazoa</taxon>
        <taxon>Ecdysozoa</taxon>
        <taxon>Nematoda</taxon>
        <taxon>Chromadorea</taxon>
        <taxon>Rhabditida</taxon>
        <taxon>Rhabditina</taxon>
        <taxon>Rhabditomorpha</taxon>
        <taxon>Rhabditoidea</taxon>
        <taxon>Rhabditidae</taxon>
        <taxon>Peloderinae</taxon>
        <taxon>Caenorhabditis</taxon>
    </lineage>
</organism>
<keyword evidence="1" id="KW-0812">Transmembrane</keyword>
<dbReference type="EMBL" id="CANHGI010000002">
    <property type="protein sequence ID" value="CAI5443477.1"/>
    <property type="molecule type" value="Genomic_DNA"/>
</dbReference>
<evidence type="ECO:0000256" key="2">
    <source>
        <dbReference type="SAM" id="SignalP"/>
    </source>
</evidence>
<keyword evidence="1" id="KW-1133">Transmembrane helix</keyword>
<accession>A0A9P1ICW7</accession>
<evidence type="ECO:0000313" key="4">
    <source>
        <dbReference type="Proteomes" id="UP001152747"/>
    </source>
</evidence>
<evidence type="ECO:0000313" key="3">
    <source>
        <dbReference type="EMBL" id="CAI5443477.1"/>
    </source>
</evidence>
<sequence length="509" mass="58610">MIALKNVSNIIFLIFIFAWISGGICDEEPEKCPDGGAPHFYDNYKKCFYNKKLLFYFDRFVKYGCCEDPGKACKVTGTAPNFSALILGTGNPLYNINISMWSGNEKFVYDNNGQQGYICPIPVGYFWFDSLEYSEDEFEKKHLPVDYVGMNSTTPLKSCSNNIDCNYDEICSPFVSYESDGKNKFNNGLINRDVKFCYFKPPITNATTARSYRYLTHPSQIEAFFCLSDNDCMKNENWNSKCENSKEKWTYFDESLQHKKQYAGFCVEMKPLPYTFSIPTKDDQINLPIDYEESKSVENLKKCETNNDCNDGNGQKFCDYSIGYEDDITRNNSDKFCYKVPDYLAKLPEKTVLEEKALSFKLCNNSSHCKSSAYCYKPSGNQERFKADGKVYEGYCVLTKMCPFHKVPKQAYGVGFCETDDDCPQFENRQKSYCTKKHGVGFCCMGEFDYTVVIESDYTFTYQVMGVALFVGTTCLCLLIWYAVSQNNKEAERDQMRKYGYIPGKRKQH</sequence>
<dbReference type="Proteomes" id="UP001152747">
    <property type="component" value="Unassembled WGS sequence"/>
</dbReference>
<keyword evidence="1" id="KW-0472">Membrane</keyword>
<dbReference type="AlphaFoldDB" id="A0A9P1ICW7"/>
<evidence type="ECO:0000256" key="1">
    <source>
        <dbReference type="SAM" id="Phobius"/>
    </source>
</evidence>
<protein>
    <recommendedName>
        <fullName evidence="5">Domain of unknown function DX domain-containing protein</fullName>
    </recommendedName>
</protein>